<reference evidence="2 3" key="1">
    <citation type="journal article" date="2014" name="BMC Genomics">
        <title>Genome and secretome analysis of the hemibiotrophic fungal pathogen, Moniliophthora roreri, which causes frosty pod rot disease of cacao: mechanisms of the biotrophic and necrotrophic phases.</title>
        <authorList>
            <person name="Meinhardt L.W."/>
            <person name="Costa G.G.L."/>
            <person name="Thomazella D.P.T."/>
            <person name="Teixeira P.J.P.L."/>
            <person name="Carazzolle M.F."/>
            <person name="Schuster S.C."/>
            <person name="Carlson J.E."/>
            <person name="Guiltinan M.J."/>
            <person name="Mieczkowski P."/>
            <person name="Farmer A."/>
            <person name="Ramaraj T."/>
            <person name="Crozier J."/>
            <person name="Davis R.E."/>
            <person name="Shao J."/>
            <person name="Melnick R.L."/>
            <person name="Pereira G.A.G."/>
            <person name="Bailey B.A."/>
        </authorList>
    </citation>
    <scope>NUCLEOTIDE SEQUENCE [LARGE SCALE GENOMIC DNA]</scope>
    <source>
        <strain evidence="2 3">MCA 2997</strain>
    </source>
</reference>
<feature type="compositionally biased region" description="Basic and acidic residues" evidence="1">
    <location>
        <begin position="75"/>
        <end position="84"/>
    </location>
</feature>
<dbReference type="Proteomes" id="UP000017559">
    <property type="component" value="Unassembled WGS sequence"/>
</dbReference>
<name>V2WL57_MONRO</name>
<organism evidence="2 3">
    <name type="scientific">Moniliophthora roreri (strain MCA 2997)</name>
    <name type="common">Cocoa frosty pod rot fungus</name>
    <name type="synonym">Crinipellis roreri</name>
    <dbReference type="NCBI Taxonomy" id="1381753"/>
    <lineage>
        <taxon>Eukaryota</taxon>
        <taxon>Fungi</taxon>
        <taxon>Dikarya</taxon>
        <taxon>Basidiomycota</taxon>
        <taxon>Agaricomycotina</taxon>
        <taxon>Agaricomycetes</taxon>
        <taxon>Agaricomycetidae</taxon>
        <taxon>Agaricales</taxon>
        <taxon>Marasmiineae</taxon>
        <taxon>Marasmiaceae</taxon>
        <taxon>Moniliophthora</taxon>
    </lineage>
</organism>
<proteinExistence type="predicted"/>
<protein>
    <submittedName>
        <fullName evidence="2">Uncharacterized protein</fullName>
    </submittedName>
</protein>
<comment type="caution">
    <text evidence="2">The sequence shown here is derived from an EMBL/GenBank/DDBJ whole genome shotgun (WGS) entry which is preliminary data.</text>
</comment>
<evidence type="ECO:0000313" key="2">
    <source>
        <dbReference type="EMBL" id="ESK87588.1"/>
    </source>
</evidence>
<feature type="compositionally biased region" description="Basic and acidic residues" evidence="1">
    <location>
        <begin position="92"/>
        <end position="104"/>
    </location>
</feature>
<dbReference type="HOGENOM" id="CLU_1468552_0_0_1"/>
<dbReference type="AlphaFoldDB" id="V2WL57"/>
<evidence type="ECO:0000256" key="1">
    <source>
        <dbReference type="SAM" id="MobiDB-lite"/>
    </source>
</evidence>
<accession>V2WL57</accession>
<gene>
    <name evidence="2" type="ORF">Moror_1967</name>
</gene>
<dbReference type="EMBL" id="AWSO01000764">
    <property type="protein sequence ID" value="ESK87588.1"/>
    <property type="molecule type" value="Genomic_DNA"/>
</dbReference>
<dbReference type="KEGG" id="mrr:Moror_1967"/>
<evidence type="ECO:0000313" key="3">
    <source>
        <dbReference type="Proteomes" id="UP000017559"/>
    </source>
</evidence>
<sequence>MDDLPTLSNLDPIRYSMETDRDVQVDNNEVLSIVTSNEHGDAIGVDPSEGLTHRLHVLGSRIANSPNEMIDIASRKSGEGHEDNTQNLGKNDSMRDPGLSERTDISILGNSSRQGEEVRDIGGDSYRLRRQGPRVNAMGQPTHDQKDLDEDNAQRLGIDTGTLSSPVEQGDQVGVHGDSYRLHM</sequence>
<dbReference type="OrthoDB" id="10437512at2759"/>
<keyword evidence="3" id="KW-1185">Reference proteome</keyword>
<feature type="region of interest" description="Disordered" evidence="1">
    <location>
        <begin position="75"/>
        <end position="184"/>
    </location>
</feature>